<feature type="repeat" description="ANK" evidence="4">
    <location>
        <begin position="161"/>
        <end position="193"/>
    </location>
</feature>
<accession>A0A835ANW4</accession>
<dbReference type="Proteomes" id="UP000636709">
    <property type="component" value="Unassembled WGS sequence"/>
</dbReference>
<protein>
    <submittedName>
        <fullName evidence="5">Uncharacterized protein</fullName>
    </submittedName>
</protein>
<dbReference type="InterPro" id="IPR051573">
    <property type="entry name" value="Ankyrin-SOCS_box_domain"/>
</dbReference>
<keyword evidence="3 4" id="KW-0040">ANK repeat</keyword>
<dbReference type="InterPro" id="IPR036770">
    <property type="entry name" value="Ankyrin_rpt-contain_sf"/>
</dbReference>
<comment type="caution">
    <text evidence="5">The sequence shown here is derived from an EMBL/GenBank/DDBJ whole genome shotgun (WGS) entry which is preliminary data.</text>
</comment>
<dbReference type="EMBL" id="JACEFO010002300">
    <property type="protein sequence ID" value="KAF8667407.1"/>
    <property type="molecule type" value="Genomic_DNA"/>
</dbReference>
<proteinExistence type="inferred from homology"/>
<dbReference type="InterPro" id="IPR002110">
    <property type="entry name" value="Ankyrin_rpt"/>
</dbReference>
<evidence type="ECO:0000256" key="1">
    <source>
        <dbReference type="ARBA" id="ARBA00005949"/>
    </source>
</evidence>
<dbReference type="AlphaFoldDB" id="A0A835ANW4"/>
<dbReference type="PANTHER" id="PTHR24136:SF50">
    <property type="match status" value="1"/>
</dbReference>
<sequence length="373" mass="42324">METMHKEQVKTISQEGLDGSTIYEWDPWNPPCPPRCAIPPNTDMNFQTKLISEWMGKKDELIATARATNIIIPDRTPEWVNDAFYSTLPRLVPILEKDSVRSFLRLLSQEGKGMGWGFIITPQTFTQMMMQNALRCAKLALEGKAPELHGYRANPNCMNRYGYFPLHQASELFSVDMIKLLFDYNASANVRTAGAEVTENLLPLHVAVEDTCLHKYLEDNAFPSQEDLDSDCANNNYICKLIHLLCLPEMKIFLDTIRLLAKHTDNLVDELWYYIKDGKLVQAAVLLLAAQKHIRTGTSYEGKVNSKSNGFAITINRIWNHTITLESEASHNRENDKGLEIKIKLTRISLMLVRAVSLAGEVLDGYIQSYPEV</sequence>
<evidence type="ECO:0000313" key="5">
    <source>
        <dbReference type="EMBL" id="KAF8667407.1"/>
    </source>
</evidence>
<dbReference type="GO" id="GO:0045732">
    <property type="term" value="P:positive regulation of protein catabolic process"/>
    <property type="evidence" value="ECO:0007669"/>
    <property type="project" value="TreeGrafter"/>
</dbReference>
<dbReference type="GO" id="GO:0016567">
    <property type="term" value="P:protein ubiquitination"/>
    <property type="evidence" value="ECO:0007669"/>
    <property type="project" value="TreeGrafter"/>
</dbReference>
<keyword evidence="2" id="KW-0677">Repeat</keyword>
<organism evidence="5 6">
    <name type="scientific">Digitaria exilis</name>
    <dbReference type="NCBI Taxonomy" id="1010633"/>
    <lineage>
        <taxon>Eukaryota</taxon>
        <taxon>Viridiplantae</taxon>
        <taxon>Streptophyta</taxon>
        <taxon>Embryophyta</taxon>
        <taxon>Tracheophyta</taxon>
        <taxon>Spermatophyta</taxon>
        <taxon>Magnoliopsida</taxon>
        <taxon>Liliopsida</taxon>
        <taxon>Poales</taxon>
        <taxon>Poaceae</taxon>
        <taxon>PACMAD clade</taxon>
        <taxon>Panicoideae</taxon>
        <taxon>Panicodae</taxon>
        <taxon>Paniceae</taxon>
        <taxon>Anthephorinae</taxon>
        <taxon>Digitaria</taxon>
    </lineage>
</organism>
<comment type="similarity">
    <text evidence="1">Belongs to the ankyrin SOCS box (ASB) family.</text>
</comment>
<dbReference type="OrthoDB" id="686800at2759"/>
<reference evidence="5" key="1">
    <citation type="submission" date="2020-07" db="EMBL/GenBank/DDBJ databases">
        <title>Genome sequence and genetic diversity analysis of an under-domesticated orphan crop, white fonio (Digitaria exilis).</title>
        <authorList>
            <person name="Bennetzen J.L."/>
            <person name="Chen S."/>
            <person name="Ma X."/>
            <person name="Wang X."/>
            <person name="Yssel A.E.J."/>
            <person name="Chaluvadi S.R."/>
            <person name="Johnson M."/>
            <person name="Gangashetty P."/>
            <person name="Hamidou F."/>
            <person name="Sanogo M.D."/>
            <person name="Zwaenepoel A."/>
            <person name="Wallace J."/>
            <person name="Van De Peer Y."/>
            <person name="Van Deynze A."/>
        </authorList>
    </citation>
    <scope>NUCLEOTIDE SEQUENCE</scope>
    <source>
        <tissue evidence="5">Leaves</tissue>
    </source>
</reference>
<evidence type="ECO:0000256" key="4">
    <source>
        <dbReference type="PROSITE-ProRule" id="PRU00023"/>
    </source>
</evidence>
<name>A0A835ANW4_9POAL</name>
<dbReference type="PROSITE" id="PS50088">
    <property type="entry name" value="ANK_REPEAT"/>
    <property type="match status" value="1"/>
</dbReference>
<keyword evidence="6" id="KW-1185">Reference proteome</keyword>
<evidence type="ECO:0000313" key="6">
    <source>
        <dbReference type="Proteomes" id="UP000636709"/>
    </source>
</evidence>
<dbReference type="Gene3D" id="1.25.40.20">
    <property type="entry name" value="Ankyrin repeat-containing domain"/>
    <property type="match status" value="1"/>
</dbReference>
<evidence type="ECO:0000256" key="3">
    <source>
        <dbReference type="ARBA" id="ARBA00023043"/>
    </source>
</evidence>
<evidence type="ECO:0000256" key="2">
    <source>
        <dbReference type="ARBA" id="ARBA00022737"/>
    </source>
</evidence>
<dbReference type="SUPFAM" id="SSF48403">
    <property type="entry name" value="Ankyrin repeat"/>
    <property type="match status" value="1"/>
</dbReference>
<gene>
    <name evidence="5" type="ORF">HU200_053090</name>
</gene>
<dbReference type="PANTHER" id="PTHR24136">
    <property type="entry name" value="SOWAH (DROSOPHILA) HOMOLOG"/>
    <property type="match status" value="1"/>
</dbReference>